<accession>A0A212T1K1</accession>
<dbReference type="AlphaFoldDB" id="A0A212T1K1"/>
<dbReference type="InterPro" id="IPR023214">
    <property type="entry name" value="HAD_sf"/>
</dbReference>
<dbReference type="SFLD" id="SFLDS00003">
    <property type="entry name" value="Haloacid_Dehalogenase"/>
    <property type="match status" value="1"/>
</dbReference>
<protein>
    <submittedName>
        <fullName evidence="1">Haloacid dehalogenase superfamily, subfamily IA, variant 3 with third motif having DD or ED</fullName>
    </submittedName>
</protein>
<dbReference type="NCBIfam" id="TIGR01509">
    <property type="entry name" value="HAD-SF-IA-v3"/>
    <property type="match status" value="1"/>
</dbReference>
<dbReference type="EMBL" id="FYEZ01000001">
    <property type="protein sequence ID" value="SNC59917.1"/>
    <property type="molecule type" value="Genomic_DNA"/>
</dbReference>
<dbReference type="Gene3D" id="3.40.50.1000">
    <property type="entry name" value="HAD superfamily/HAD-like"/>
    <property type="match status" value="1"/>
</dbReference>
<dbReference type="PANTHER" id="PTHR18901:SF38">
    <property type="entry name" value="PSEUDOURIDINE-5'-PHOSPHATASE"/>
    <property type="match status" value="1"/>
</dbReference>
<dbReference type="OrthoDB" id="9797743at2"/>
<organism evidence="1 2">
    <name type="scientific">Kytococcus aerolatus</name>
    <dbReference type="NCBI Taxonomy" id="592308"/>
    <lineage>
        <taxon>Bacteria</taxon>
        <taxon>Bacillati</taxon>
        <taxon>Actinomycetota</taxon>
        <taxon>Actinomycetes</taxon>
        <taxon>Micrococcales</taxon>
        <taxon>Kytococcaceae</taxon>
        <taxon>Kytococcus</taxon>
    </lineage>
</organism>
<reference evidence="1 2" key="1">
    <citation type="submission" date="2017-06" db="EMBL/GenBank/DDBJ databases">
        <authorList>
            <person name="Kim H.J."/>
            <person name="Triplett B.A."/>
        </authorList>
    </citation>
    <scope>NUCLEOTIDE SEQUENCE [LARGE SCALE GENOMIC DNA]</scope>
    <source>
        <strain evidence="1 2">DSM 22179</strain>
    </source>
</reference>
<dbReference type="CDD" id="cd07505">
    <property type="entry name" value="HAD_BPGM-like"/>
    <property type="match status" value="1"/>
</dbReference>
<dbReference type="Pfam" id="PF13419">
    <property type="entry name" value="HAD_2"/>
    <property type="match status" value="1"/>
</dbReference>
<dbReference type="Proteomes" id="UP000198122">
    <property type="component" value="Unassembled WGS sequence"/>
</dbReference>
<dbReference type="InterPro" id="IPR041492">
    <property type="entry name" value="HAD_2"/>
</dbReference>
<keyword evidence="2" id="KW-1185">Reference proteome</keyword>
<evidence type="ECO:0000313" key="1">
    <source>
        <dbReference type="EMBL" id="SNC59917.1"/>
    </source>
</evidence>
<dbReference type="PRINTS" id="PR00413">
    <property type="entry name" value="HADHALOGNASE"/>
</dbReference>
<dbReference type="InterPro" id="IPR036412">
    <property type="entry name" value="HAD-like_sf"/>
</dbReference>
<dbReference type="InterPro" id="IPR023198">
    <property type="entry name" value="PGP-like_dom2"/>
</dbReference>
<name>A0A212T1K1_9MICO</name>
<dbReference type="PANTHER" id="PTHR18901">
    <property type="entry name" value="2-DEOXYGLUCOSE-6-PHOSPHATE PHOSPHATASE 2"/>
    <property type="match status" value="1"/>
</dbReference>
<dbReference type="SUPFAM" id="SSF56784">
    <property type="entry name" value="HAD-like"/>
    <property type="match status" value="1"/>
</dbReference>
<proteinExistence type="predicted"/>
<gene>
    <name evidence="1" type="ORF">SAMN05445756_0168</name>
</gene>
<dbReference type="InterPro" id="IPR006439">
    <property type="entry name" value="HAD-SF_hydro_IA"/>
</dbReference>
<evidence type="ECO:0000313" key="2">
    <source>
        <dbReference type="Proteomes" id="UP000198122"/>
    </source>
</evidence>
<sequence>MRRGCETELVTSPTTPLNRMRPSDLPQAVLFDMDGTLIDTEPLWMAAETRLVEDHGGVWTHEDALAMVGNPLERSAEIIRERTPVDLPAEQIIDRLLREVTAGLGDRLPWRPGARELLEECRALGVPTALVTMSWTMLADAFTSALPAGAFATVVTGDAVRAGKPDPEPYLTAAEQLGVDPAGCLAVEDSPSGVGSASAAGTCLVAIPHMVDLPPTPNTVTLPTLAGEDLASLWSRFAR</sequence>
<dbReference type="Gene3D" id="1.10.150.240">
    <property type="entry name" value="Putative phosphatase, domain 2"/>
    <property type="match status" value="1"/>
</dbReference>
<dbReference type="SFLD" id="SFLDG01129">
    <property type="entry name" value="C1.5:_HAD__Beta-PGM__Phosphata"/>
    <property type="match status" value="1"/>
</dbReference>